<dbReference type="SUPFAM" id="SSF161098">
    <property type="entry name" value="MetI-like"/>
    <property type="match status" value="1"/>
</dbReference>
<dbReference type="PROSITE" id="PS50928">
    <property type="entry name" value="ABC_TM1"/>
    <property type="match status" value="1"/>
</dbReference>
<keyword evidence="6 8" id="KW-1133">Transmembrane helix</keyword>
<dbReference type="EMBL" id="RJAI01000002">
    <property type="protein sequence ID" value="RNF93999.1"/>
    <property type="molecule type" value="Genomic_DNA"/>
</dbReference>
<dbReference type="InterPro" id="IPR000515">
    <property type="entry name" value="MetI-like"/>
</dbReference>
<keyword evidence="7 8" id="KW-0472">Membrane</keyword>
<dbReference type="PANTHER" id="PTHR43357">
    <property type="entry name" value="INNER MEMBRANE ABC TRANSPORTER PERMEASE PROTEIN YDCV"/>
    <property type="match status" value="1"/>
</dbReference>
<protein>
    <submittedName>
        <fullName evidence="10">ABC transporter permease</fullName>
    </submittedName>
</protein>
<keyword evidence="3" id="KW-1003">Cell membrane</keyword>
<feature type="domain" description="ABC transmembrane type-1" evidence="9">
    <location>
        <begin position="71"/>
        <end position="259"/>
    </location>
</feature>
<accession>A0A3M8TKG3</accession>
<dbReference type="InterPro" id="IPR035906">
    <property type="entry name" value="MetI-like_sf"/>
</dbReference>
<keyword evidence="2 8" id="KW-0813">Transport</keyword>
<dbReference type="RefSeq" id="WP_044047000.1">
    <property type="nucleotide sequence ID" value="NZ_RJAI01000002.1"/>
</dbReference>
<gene>
    <name evidence="10" type="ORF">EFK07_01320</name>
</gene>
<proteinExistence type="inferred from homology"/>
<organism evidence="10 11">
    <name type="scientific">Pseudomonas putida</name>
    <name type="common">Arthrobacter siderocapsulatus</name>
    <dbReference type="NCBI Taxonomy" id="303"/>
    <lineage>
        <taxon>Bacteria</taxon>
        <taxon>Pseudomonadati</taxon>
        <taxon>Pseudomonadota</taxon>
        <taxon>Gammaproteobacteria</taxon>
        <taxon>Pseudomonadales</taxon>
        <taxon>Pseudomonadaceae</taxon>
        <taxon>Pseudomonas</taxon>
    </lineage>
</organism>
<comment type="similarity">
    <text evidence="8">Belongs to the binding-protein-dependent transport system permease family.</text>
</comment>
<dbReference type="CDD" id="cd06261">
    <property type="entry name" value="TM_PBP2"/>
    <property type="match status" value="1"/>
</dbReference>
<evidence type="ECO:0000256" key="3">
    <source>
        <dbReference type="ARBA" id="ARBA00022475"/>
    </source>
</evidence>
<evidence type="ECO:0000256" key="2">
    <source>
        <dbReference type="ARBA" id="ARBA00022448"/>
    </source>
</evidence>
<feature type="transmembrane region" description="Helical" evidence="8">
    <location>
        <begin position="75"/>
        <end position="94"/>
    </location>
</feature>
<dbReference type="GO" id="GO:0005886">
    <property type="term" value="C:plasma membrane"/>
    <property type="evidence" value="ECO:0007669"/>
    <property type="project" value="UniProtKB-SubCell"/>
</dbReference>
<feature type="transmembrane region" description="Helical" evidence="8">
    <location>
        <begin position="142"/>
        <end position="165"/>
    </location>
</feature>
<evidence type="ECO:0000256" key="8">
    <source>
        <dbReference type="RuleBase" id="RU363032"/>
    </source>
</evidence>
<evidence type="ECO:0000313" key="10">
    <source>
        <dbReference type="EMBL" id="RNF93999.1"/>
    </source>
</evidence>
<feature type="transmembrane region" description="Helical" evidence="8">
    <location>
        <begin position="186"/>
        <end position="217"/>
    </location>
</feature>
<sequence length="278" mass="30203">MNTVYDYVLGRLAKCLVWVFCGVAMVFLVAPILSVIPLSFNSEPFFSYPLAGFSFRWYEEFFNSPEWQLALRNSFIVAVFSTVCACTLGTLAALGVNRRDCPFKSILMAVLISPMIIPVIVSAVGMYYAFADVGLINSLTGLVVAHTVLSTPFVVVTVMATLASFDNNLLRAAASLGASPLRAFRLVMLPLIAPGIASGALFAFVTSLEEVVVALYLAGPEQRTLPREMWSGIKQQITPTILAVATCVVAFSILLQLTVQWLRGRAARRSAKFASEVI</sequence>
<feature type="transmembrane region" description="Helical" evidence="8">
    <location>
        <begin position="106"/>
        <end position="130"/>
    </location>
</feature>
<name>A0A3M8TKG3_PSEPU</name>
<feature type="transmembrane region" description="Helical" evidence="8">
    <location>
        <begin position="237"/>
        <end position="262"/>
    </location>
</feature>
<dbReference type="GO" id="GO:0055085">
    <property type="term" value="P:transmembrane transport"/>
    <property type="evidence" value="ECO:0007669"/>
    <property type="project" value="InterPro"/>
</dbReference>
<evidence type="ECO:0000313" key="11">
    <source>
        <dbReference type="Proteomes" id="UP000278162"/>
    </source>
</evidence>
<evidence type="ECO:0000256" key="6">
    <source>
        <dbReference type="ARBA" id="ARBA00022989"/>
    </source>
</evidence>
<dbReference type="Proteomes" id="UP000278162">
    <property type="component" value="Unassembled WGS sequence"/>
</dbReference>
<evidence type="ECO:0000259" key="9">
    <source>
        <dbReference type="PROSITE" id="PS50928"/>
    </source>
</evidence>
<dbReference type="Gene3D" id="1.10.3720.10">
    <property type="entry name" value="MetI-like"/>
    <property type="match status" value="1"/>
</dbReference>
<feature type="transmembrane region" description="Helical" evidence="8">
    <location>
        <begin position="12"/>
        <end position="40"/>
    </location>
</feature>
<dbReference type="AlphaFoldDB" id="A0A3M8TKG3"/>
<evidence type="ECO:0000256" key="4">
    <source>
        <dbReference type="ARBA" id="ARBA00022519"/>
    </source>
</evidence>
<keyword evidence="5 8" id="KW-0812">Transmembrane</keyword>
<dbReference type="Pfam" id="PF00528">
    <property type="entry name" value="BPD_transp_1"/>
    <property type="match status" value="1"/>
</dbReference>
<evidence type="ECO:0000256" key="1">
    <source>
        <dbReference type="ARBA" id="ARBA00004429"/>
    </source>
</evidence>
<comment type="subcellular location">
    <subcellularLocation>
        <location evidence="1">Cell inner membrane</location>
        <topology evidence="1">Multi-pass membrane protein</topology>
    </subcellularLocation>
    <subcellularLocation>
        <location evidence="8">Cell membrane</location>
        <topology evidence="8">Multi-pass membrane protein</topology>
    </subcellularLocation>
</comment>
<reference evidence="10 11" key="1">
    <citation type="submission" date="2018-10" db="EMBL/GenBank/DDBJ databases">
        <title>An outbreak of IMP-63 producing strain in France.</title>
        <authorList>
            <person name="Bour M."/>
            <person name="Liapis E."/>
            <person name="Plesiat P."/>
        </authorList>
    </citation>
    <scope>NUCLEOTIDE SEQUENCE [LARGE SCALE GENOMIC DNA]</scope>
    <source>
        <strain evidence="10 11">12917</strain>
    </source>
</reference>
<dbReference type="PANTHER" id="PTHR43357:SF4">
    <property type="entry name" value="INNER MEMBRANE ABC TRANSPORTER PERMEASE PROTEIN YDCV"/>
    <property type="match status" value="1"/>
</dbReference>
<evidence type="ECO:0000256" key="5">
    <source>
        <dbReference type="ARBA" id="ARBA00022692"/>
    </source>
</evidence>
<comment type="caution">
    <text evidence="10">The sequence shown here is derived from an EMBL/GenBank/DDBJ whole genome shotgun (WGS) entry which is preliminary data.</text>
</comment>
<keyword evidence="4" id="KW-0997">Cell inner membrane</keyword>
<evidence type="ECO:0000256" key="7">
    <source>
        <dbReference type="ARBA" id="ARBA00023136"/>
    </source>
</evidence>